<proteinExistence type="predicted"/>
<dbReference type="EMBL" id="GBXM01042867">
    <property type="protein sequence ID" value="JAH65710.1"/>
    <property type="molecule type" value="Transcribed_RNA"/>
</dbReference>
<evidence type="ECO:0000256" key="1">
    <source>
        <dbReference type="SAM" id="MobiDB-lite"/>
    </source>
</evidence>
<reference evidence="2" key="2">
    <citation type="journal article" date="2015" name="Fish Shellfish Immunol.">
        <title>Early steps in the European eel (Anguilla anguilla)-Vibrio vulnificus interaction in the gills: Role of the RtxA13 toxin.</title>
        <authorList>
            <person name="Callol A."/>
            <person name="Pajuelo D."/>
            <person name="Ebbesson L."/>
            <person name="Teles M."/>
            <person name="MacKenzie S."/>
            <person name="Amaro C."/>
        </authorList>
    </citation>
    <scope>NUCLEOTIDE SEQUENCE</scope>
</reference>
<name>A0A0E9UKA3_ANGAN</name>
<protein>
    <submittedName>
        <fullName evidence="2">Uncharacterized protein</fullName>
    </submittedName>
</protein>
<sequence>MPSVNRHKQLTSRQRRTLKKPVGE</sequence>
<organism evidence="2">
    <name type="scientific">Anguilla anguilla</name>
    <name type="common">European freshwater eel</name>
    <name type="synonym">Muraena anguilla</name>
    <dbReference type="NCBI Taxonomy" id="7936"/>
    <lineage>
        <taxon>Eukaryota</taxon>
        <taxon>Metazoa</taxon>
        <taxon>Chordata</taxon>
        <taxon>Craniata</taxon>
        <taxon>Vertebrata</taxon>
        <taxon>Euteleostomi</taxon>
        <taxon>Actinopterygii</taxon>
        <taxon>Neopterygii</taxon>
        <taxon>Teleostei</taxon>
        <taxon>Anguilliformes</taxon>
        <taxon>Anguillidae</taxon>
        <taxon>Anguilla</taxon>
    </lineage>
</organism>
<accession>A0A0E9UKA3</accession>
<feature type="region of interest" description="Disordered" evidence="1">
    <location>
        <begin position="1"/>
        <end position="24"/>
    </location>
</feature>
<dbReference type="AlphaFoldDB" id="A0A0E9UKA3"/>
<evidence type="ECO:0000313" key="2">
    <source>
        <dbReference type="EMBL" id="JAH65710.1"/>
    </source>
</evidence>
<reference evidence="2" key="1">
    <citation type="submission" date="2014-11" db="EMBL/GenBank/DDBJ databases">
        <authorList>
            <person name="Amaro Gonzalez C."/>
        </authorList>
    </citation>
    <scope>NUCLEOTIDE SEQUENCE</scope>
</reference>